<protein>
    <submittedName>
        <fullName evidence="2">Uncharacterized protein</fullName>
    </submittedName>
</protein>
<dbReference type="Proteomes" id="UP000600918">
    <property type="component" value="Unassembled WGS sequence"/>
</dbReference>
<accession>A0A834PDH8</accession>
<name>A0A834PDH8_VESPE</name>
<gene>
    <name evidence="2" type="ORF">H0235_000025</name>
</gene>
<reference evidence="2" key="1">
    <citation type="journal article" date="2020" name="G3 (Bethesda)">
        <title>High-Quality Assemblies for Three Invasive Social Wasps from the &lt;i&gt;Vespula&lt;/i&gt; Genus.</title>
        <authorList>
            <person name="Harrop T.W.R."/>
            <person name="Guhlin J."/>
            <person name="McLaughlin G.M."/>
            <person name="Permina E."/>
            <person name="Stockwell P."/>
            <person name="Gilligan J."/>
            <person name="Le Lec M.F."/>
            <person name="Gruber M.A.M."/>
            <person name="Quinn O."/>
            <person name="Lovegrove M."/>
            <person name="Duncan E.J."/>
            <person name="Remnant E.J."/>
            <person name="Van Eeckhoven J."/>
            <person name="Graham B."/>
            <person name="Knapp R.A."/>
            <person name="Langford K.W."/>
            <person name="Kronenberg Z."/>
            <person name="Press M.O."/>
            <person name="Eacker S.M."/>
            <person name="Wilson-Rankin E.E."/>
            <person name="Purcell J."/>
            <person name="Lester P.J."/>
            <person name="Dearden P.K."/>
        </authorList>
    </citation>
    <scope>NUCLEOTIDE SEQUENCE</scope>
    <source>
        <strain evidence="2">Volc-1</strain>
    </source>
</reference>
<comment type="caution">
    <text evidence="2">The sequence shown here is derived from an EMBL/GenBank/DDBJ whole genome shotgun (WGS) entry which is preliminary data.</text>
</comment>
<evidence type="ECO:0000313" key="3">
    <source>
        <dbReference type="Proteomes" id="UP000600918"/>
    </source>
</evidence>
<feature type="compositionally biased region" description="Polar residues" evidence="1">
    <location>
        <begin position="7"/>
        <end position="18"/>
    </location>
</feature>
<feature type="compositionally biased region" description="Basic and acidic residues" evidence="1">
    <location>
        <begin position="69"/>
        <end position="86"/>
    </location>
</feature>
<dbReference type="AlphaFoldDB" id="A0A834PDH8"/>
<evidence type="ECO:0000256" key="1">
    <source>
        <dbReference type="SAM" id="MobiDB-lite"/>
    </source>
</evidence>
<sequence>MILPEDTPTSRSNDSSLRVTGFGSGRTASALHDARPSVNTIQQFTVDSTGIVKGHSHASHANALLSYSKADKRQTNKAKLDAETLR</sequence>
<feature type="region of interest" description="Disordered" evidence="1">
    <location>
        <begin position="65"/>
        <end position="86"/>
    </location>
</feature>
<organism evidence="2 3">
    <name type="scientific">Vespula pensylvanica</name>
    <name type="common">Western yellow jacket</name>
    <name type="synonym">Wasp</name>
    <dbReference type="NCBI Taxonomy" id="30213"/>
    <lineage>
        <taxon>Eukaryota</taxon>
        <taxon>Metazoa</taxon>
        <taxon>Ecdysozoa</taxon>
        <taxon>Arthropoda</taxon>
        <taxon>Hexapoda</taxon>
        <taxon>Insecta</taxon>
        <taxon>Pterygota</taxon>
        <taxon>Neoptera</taxon>
        <taxon>Endopterygota</taxon>
        <taxon>Hymenoptera</taxon>
        <taxon>Apocrita</taxon>
        <taxon>Aculeata</taxon>
        <taxon>Vespoidea</taxon>
        <taxon>Vespidae</taxon>
        <taxon>Vespinae</taxon>
        <taxon>Vespula</taxon>
    </lineage>
</organism>
<dbReference type="EMBL" id="JACSDY010000001">
    <property type="protein sequence ID" value="KAF7437634.1"/>
    <property type="molecule type" value="Genomic_DNA"/>
</dbReference>
<feature type="region of interest" description="Disordered" evidence="1">
    <location>
        <begin position="1"/>
        <end position="21"/>
    </location>
</feature>
<evidence type="ECO:0000313" key="2">
    <source>
        <dbReference type="EMBL" id="KAF7437634.1"/>
    </source>
</evidence>
<keyword evidence="3" id="KW-1185">Reference proteome</keyword>
<proteinExistence type="predicted"/>